<gene>
    <name evidence="2" type="ORF">TbgDal_X10850</name>
</gene>
<evidence type="ECO:0000313" key="3">
    <source>
        <dbReference type="Proteomes" id="UP000002316"/>
    </source>
</evidence>
<dbReference type="AlphaFoldDB" id="D0A3Z8"/>
<evidence type="ECO:0000256" key="1">
    <source>
        <dbReference type="SAM" id="Phobius"/>
    </source>
</evidence>
<keyword evidence="1" id="KW-0472">Membrane</keyword>
<feature type="transmembrane region" description="Helical" evidence="1">
    <location>
        <begin position="68"/>
        <end position="93"/>
    </location>
</feature>
<dbReference type="GeneID" id="23864259"/>
<keyword evidence="1" id="KW-1133">Transmembrane helix</keyword>
<reference evidence="3" key="1">
    <citation type="journal article" date="2010" name="PLoS Negl. Trop. Dis.">
        <title>The genome sequence of Trypanosoma brucei gambiense, causative agent of chronic human african trypanosomiasis.</title>
        <authorList>
            <person name="Jackson A.P."/>
            <person name="Sanders M."/>
            <person name="Berry A."/>
            <person name="McQuillan J."/>
            <person name="Aslett M.A."/>
            <person name="Quail M.A."/>
            <person name="Chukualim B."/>
            <person name="Capewell P."/>
            <person name="MacLeod A."/>
            <person name="Melville S.E."/>
            <person name="Gibson W."/>
            <person name="Barry J.D."/>
            <person name="Berriman M."/>
            <person name="Hertz-Fowler C."/>
        </authorList>
    </citation>
    <scope>NUCLEOTIDE SEQUENCE [LARGE SCALE GENOMIC DNA]</scope>
    <source>
        <strain evidence="3">MHOM/CI/86/DAL972</strain>
    </source>
</reference>
<protein>
    <submittedName>
        <fullName evidence="2">Uncharacterized protein</fullName>
    </submittedName>
</protein>
<evidence type="ECO:0000313" key="2">
    <source>
        <dbReference type="EMBL" id="CBH15992.1"/>
    </source>
</evidence>
<organism evidence="2 3">
    <name type="scientific">Trypanosoma brucei gambiense (strain MHOM/CI/86/DAL972)</name>
    <dbReference type="NCBI Taxonomy" id="679716"/>
    <lineage>
        <taxon>Eukaryota</taxon>
        <taxon>Discoba</taxon>
        <taxon>Euglenozoa</taxon>
        <taxon>Kinetoplastea</taxon>
        <taxon>Metakinetoplastina</taxon>
        <taxon>Trypanosomatida</taxon>
        <taxon>Trypanosomatidae</taxon>
        <taxon>Trypanosoma</taxon>
    </lineage>
</organism>
<keyword evidence="1" id="KW-0812">Transmembrane</keyword>
<proteinExistence type="predicted"/>
<dbReference type="Proteomes" id="UP000002316">
    <property type="component" value="Chromosome 10"/>
</dbReference>
<dbReference type="KEGG" id="tbg:TbgDal_X10850"/>
<dbReference type="RefSeq" id="XP_011778256.1">
    <property type="nucleotide sequence ID" value="XM_011779954.1"/>
</dbReference>
<dbReference type="EMBL" id="FN554973">
    <property type="protein sequence ID" value="CBH15992.1"/>
    <property type="molecule type" value="Genomic_DNA"/>
</dbReference>
<feature type="transmembrane region" description="Helical" evidence="1">
    <location>
        <begin position="34"/>
        <end position="56"/>
    </location>
</feature>
<accession>D0A3Z8</accession>
<sequence>MHFSLFPSKHSTMQTYCYFSVFPFHFIVSCKPRCFCFCFVLFCFVFFSFLLLSFVGRMISVPSSPTLLIFRILFFFFFSLSSFDCSHGSYLYILRIAVQMNIEG</sequence>
<name>D0A3Z8_TRYB9</name>